<name>A0A2W5TBZ2_9BACT</name>
<evidence type="ECO:0000313" key="2">
    <source>
        <dbReference type="EMBL" id="PZR08885.1"/>
    </source>
</evidence>
<dbReference type="Pfam" id="PF07812">
    <property type="entry name" value="TfuA"/>
    <property type="match status" value="1"/>
</dbReference>
<comment type="caution">
    <text evidence="2">The sequence shown here is derived from an EMBL/GenBank/DDBJ whole genome shotgun (WGS) entry which is preliminary data.</text>
</comment>
<dbReference type="Proteomes" id="UP000249061">
    <property type="component" value="Unassembled WGS sequence"/>
</dbReference>
<dbReference type="InterPro" id="IPR012924">
    <property type="entry name" value="TfuA_core"/>
</dbReference>
<sequence length="315" mass="34383">MSVIVFLGPSLPVNEAKQLLRADYRPPARQGDVFRALEDTPSAIVLIDGVFEAQPSVWHHELVAAHESGVALFGACSMGALRAAELPGVVTPLGRIADRFVSGEWNDDAAVALLHGDAAQKFRALSVPWVNVWATAQASKASLGAKEAQRLCDVAASMFYQSRTWPRLYEAMKWSAAQREKVKRVDLKADDARSALSTVAKLKFPRRAPRPSSFSSFVRRSRLAAHGLEGAEWKEGVKTLLLAEFARMGGIEPEAQTVAKYRKSLKGRFSADQLETWAHALALEALILEAPELFVSDGPSSLEGAALLRARRRSL</sequence>
<dbReference type="EMBL" id="QFQP01000023">
    <property type="protein sequence ID" value="PZR08885.1"/>
    <property type="molecule type" value="Genomic_DNA"/>
</dbReference>
<reference evidence="2 3" key="1">
    <citation type="submission" date="2017-08" db="EMBL/GenBank/DDBJ databases">
        <title>Infants hospitalized years apart are colonized by the same room-sourced microbial strains.</title>
        <authorList>
            <person name="Brooks B."/>
            <person name="Olm M.R."/>
            <person name="Firek B.A."/>
            <person name="Baker R."/>
            <person name="Thomas B.C."/>
            <person name="Morowitz M.J."/>
            <person name="Banfield J.F."/>
        </authorList>
    </citation>
    <scope>NUCLEOTIDE SEQUENCE [LARGE SCALE GENOMIC DNA]</scope>
    <source>
        <strain evidence="2">S2_003_000_R2_14</strain>
    </source>
</reference>
<evidence type="ECO:0000259" key="1">
    <source>
        <dbReference type="Pfam" id="PF07812"/>
    </source>
</evidence>
<accession>A0A2W5TBZ2</accession>
<organism evidence="2 3">
    <name type="scientific">Archangium gephyra</name>
    <dbReference type="NCBI Taxonomy" id="48"/>
    <lineage>
        <taxon>Bacteria</taxon>
        <taxon>Pseudomonadati</taxon>
        <taxon>Myxococcota</taxon>
        <taxon>Myxococcia</taxon>
        <taxon>Myxococcales</taxon>
        <taxon>Cystobacterineae</taxon>
        <taxon>Archangiaceae</taxon>
        <taxon>Archangium</taxon>
    </lineage>
</organism>
<proteinExistence type="predicted"/>
<protein>
    <recommendedName>
        <fullName evidence="1">TfuA-like core domain-containing protein</fullName>
    </recommendedName>
</protein>
<evidence type="ECO:0000313" key="3">
    <source>
        <dbReference type="Proteomes" id="UP000249061"/>
    </source>
</evidence>
<gene>
    <name evidence="2" type="ORF">DI536_23635</name>
</gene>
<dbReference type="AlphaFoldDB" id="A0A2W5TBZ2"/>
<feature type="domain" description="TfuA-like core" evidence="1">
    <location>
        <begin position="48"/>
        <end position="164"/>
    </location>
</feature>